<organism evidence="1 2">
    <name type="scientific">Panicum miliaceum</name>
    <name type="common">Proso millet</name>
    <name type="synonym">Broomcorn millet</name>
    <dbReference type="NCBI Taxonomy" id="4540"/>
    <lineage>
        <taxon>Eukaryota</taxon>
        <taxon>Viridiplantae</taxon>
        <taxon>Streptophyta</taxon>
        <taxon>Embryophyta</taxon>
        <taxon>Tracheophyta</taxon>
        <taxon>Spermatophyta</taxon>
        <taxon>Magnoliopsida</taxon>
        <taxon>Liliopsida</taxon>
        <taxon>Poales</taxon>
        <taxon>Poaceae</taxon>
        <taxon>PACMAD clade</taxon>
        <taxon>Panicoideae</taxon>
        <taxon>Panicodae</taxon>
        <taxon>Paniceae</taxon>
        <taxon>Panicinae</taxon>
        <taxon>Panicum</taxon>
        <taxon>Panicum sect. Panicum</taxon>
    </lineage>
</organism>
<evidence type="ECO:0000313" key="1">
    <source>
        <dbReference type="EMBL" id="RLN39267.1"/>
    </source>
</evidence>
<dbReference type="Proteomes" id="UP000275267">
    <property type="component" value="Unassembled WGS sequence"/>
</dbReference>
<reference evidence="2" key="1">
    <citation type="journal article" date="2019" name="Nat. Commun.">
        <title>The genome of broomcorn millet.</title>
        <authorList>
            <person name="Zou C."/>
            <person name="Miki D."/>
            <person name="Li D."/>
            <person name="Tang Q."/>
            <person name="Xiao L."/>
            <person name="Rajput S."/>
            <person name="Deng P."/>
            <person name="Jia W."/>
            <person name="Huang R."/>
            <person name="Zhang M."/>
            <person name="Sun Y."/>
            <person name="Hu J."/>
            <person name="Fu X."/>
            <person name="Schnable P.S."/>
            <person name="Li F."/>
            <person name="Zhang H."/>
            <person name="Feng B."/>
            <person name="Zhu X."/>
            <person name="Liu R."/>
            <person name="Schnable J.C."/>
            <person name="Zhu J.-K."/>
            <person name="Zhang H."/>
        </authorList>
    </citation>
    <scope>NUCLEOTIDE SEQUENCE [LARGE SCALE GENOMIC DNA]</scope>
</reference>
<dbReference type="EMBL" id="PQIB02000001">
    <property type="protein sequence ID" value="RLN39267.1"/>
    <property type="molecule type" value="Genomic_DNA"/>
</dbReference>
<evidence type="ECO:0000313" key="2">
    <source>
        <dbReference type="Proteomes" id="UP000275267"/>
    </source>
</evidence>
<dbReference type="OrthoDB" id="786827at2759"/>
<comment type="caution">
    <text evidence="1">The sequence shown here is derived from an EMBL/GenBank/DDBJ whole genome shotgun (WGS) entry which is preliminary data.</text>
</comment>
<accession>A0A3L6TG14</accession>
<name>A0A3L6TG14_PANMI</name>
<sequence length="75" mass="8127">MPPCAPPAAPRLPSPASAKPRRFSVLFLSNNLLIAYSKSRLHRDGLRLLDEMPRRNAAVSWSVAIARAHAGAGRP</sequence>
<proteinExistence type="predicted"/>
<gene>
    <name evidence="1" type="ORF">C2845_PM01G34730</name>
</gene>
<keyword evidence="2" id="KW-1185">Reference proteome</keyword>
<dbReference type="AlphaFoldDB" id="A0A3L6TG14"/>
<protein>
    <submittedName>
        <fullName evidence="1">Pentatricopeptide repeat-containing protein</fullName>
    </submittedName>
</protein>
<dbReference type="STRING" id="4540.A0A3L6TG14"/>